<evidence type="ECO:0000256" key="1">
    <source>
        <dbReference type="ARBA" id="ARBA00023054"/>
    </source>
</evidence>
<proteinExistence type="inferred from homology"/>
<name>A0AAV8UBG4_9ROSI</name>
<reference evidence="5 6" key="1">
    <citation type="submission" date="2021-09" db="EMBL/GenBank/DDBJ databases">
        <title>Genomic insights and catalytic innovation underlie evolution of tropane alkaloids biosynthesis.</title>
        <authorList>
            <person name="Wang Y.-J."/>
            <person name="Tian T."/>
            <person name="Huang J.-P."/>
            <person name="Huang S.-X."/>
        </authorList>
    </citation>
    <scope>NUCLEOTIDE SEQUENCE [LARGE SCALE GENOMIC DNA]</scope>
    <source>
        <strain evidence="5">KIB-2018</strain>
        <tissue evidence="5">Leaf</tissue>
    </source>
</reference>
<dbReference type="GO" id="GO:0003779">
    <property type="term" value="F:actin binding"/>
    <property type="evidence" value="ECO:0007669"/>
    <property type="project" value="InterPro"/>
</dbReference>
<feature type="coiled-coil region" evidence="3">
    <location>
        <begin position="174"/>
        <end position="208"/>
    </location>
</feature>
<comment type="caution">
    <text evidence="5">The sequence shown here is derived from an EMBL/GenBank/DDBJ whole genome shotgun (WGS) entry which is preliminary data.</text>
</comment>
<dbReference type="PROSITE" id="PS51774">
    <property type="entry name" value="NAB"/>
    <property type="match status" value="1"/>
</dbReference>
<dbReference type="EMBL" id="JAIWQS010000008">
    <property type="protein sequence ID" value="KAJ8898682.1"/>
    <property type="molecule type" value="Genomic_DNA"/>
</dbReference>
<dbReference type="InterPro" id="IPR011684">
    <property type="entry name" value="NAB"/>
</dbReference>
<organism evidence="5 6">
    <name type="scientific">Erythroxylum novogranatense</name>
    <dbReference type="NCBI Taxonomy" id="1862640"/>
    <lineage>
        <taxon>Eukaryota</taxon>
        <taxon>Viridiplantae</taxon>
        <taxon>Streptophyta</taxon>
        <taxon>Embryophyta</taxon>
        <taxon>Tracheophyta</taxon>
        <taxon>Spermatophyta</taxon>
        <taxon>Magnoliopsida</taxon>
        <taxon>eudicotyledons</taxon>
        <taxon>Gunneridae</taxon>
        <taxon>Pentapetalae</taxon>
        <taxon>rosids</taxon>
        <taxon>fabids</taxon>
        <taxon>Malpighiales</taxon>
        <taxon>Erythroxylaceae</taxon>
        <taxon>Erythroxylum</taxon>
    </lineage>
</organism>
<keyword evidence="1 3" id="KW-0175">Coiled coil</keyword>
<evidence type="ECO:0000256" key="2">
    <source>
        <dbReference type="ARBA" id="ARBA00038006"/>
    </source>
</evidence>
<gene>
    <name evidence="5" type="ORF">K2173_004716</name>
</gene>
<evidence type="ECO:0000259" key="4">
    <source>
        <dbReference type="PROSITE" id="PS51774"/>
    </source>
</evidence>
<comment type="similarity">
    <text evidence="2">Belongs to the NET family.</text>
</comment>
<feature type="domain" description="NAB" evidence="4">
    <location>
        <begin position="12"/>
        <end position="93"/>
    </location>
</feature>
<dbReference type="AlphaFoldDB" id="A0AAV8UBG4"/>
<dbReference type="InterPro" id="IPR051861">
    <property type="entry name" value="NET_actin-binding_domain"/>
</dbReference>
<keyword evidence="6" id="KW-1185">Reference proteome</keyword>
<dbReference type="GO" id="GO:0005774">
    <property type="term" value="C:vacuolar membrane"/>
    <property type="evidence" value="ECO:0007669"/>
    <property type="project" value="TreeGrafter"/>
</dbReference>
<accession>A0AAV8UBG4</accession>
<sequence length="274" mass="31793">MVKMEDMKRDPTHWWLFDSHHSSRRTPWLQSTLGELDQKIKAMLKLIDEDADSFAQRAEMYYKKRPELVGMVEDFYRAHRSLAERYDQLKSESGNRVLSTLGSPFSAKSQSEKLVSSIYQNYDTHSDCYDDIEDAAESEVDDPEDEDEIHVDGELIIGEVEQQAHKLADAGNSSLVLDEKLEILRDELERLRKENTMQKDQLLQKDEEKREVIRQLSLAVEALKSENLELRKCVARVSRRKRRPFEFETLNLKEAFFGKLFSGSTESQGTVIAL</sequence>
<evidence type="ECO:0000313" key="5">
    <source>
        <dbReference type="EMBL" id="KAJ8898682.1"/>
    </source>
</evidence>
<dbReference type="PANTHER" id="PTHR32258">
    <property type="entry name" value="PROTEIN NETWORKED 4A"/>
    <property type="match status" value="1"/>
</dbReference>
<protein>
    <recommendedName>
        <fullName evidence="4">NAB domain-containing protein</fullName>
    </recommendedName>
</protein>
<dbReference type="Proteomes" id="UP001159364">
    <property type="component" value="Linkage Group LG08"/>
</dbReference>
<dbReference type="Pfam" id="PF07765">
    <property type="entry name" value="KIP1"/>
    <property type="match status" value="1"/>
</dbReference>
<evidence type="ECO:0000256" key="3">
    <source>
        <dbReference type="SAM" id="Coils"/>
    </source>
</evidence>
<dbReference type="PANTHER" id="PTHR32258:SF28">
    <property type="entry name" value="PROTEIN NETWORKED 3A-RELATED"/>
    <property type="match status" value="1"/>
</dbReference>
<evidence type="ECO:0000313" key="6">
    <source>
        <dbReference type="Proteomes" id="UP001159364"/>
    </source>
</evidence>